<name>A0ABR1B8Z2_POLSC</name>
<dbReference type="EMBL" id="JAWJWF010000002">
    <property type="protein sequence ID" value="KAK6638172.1"/>
    <property type="molecule type" value="Genomic_DNA"/>
</dbReference>
<sequence>MRFIRRSIVQFQLTGRSEVEKAEIRVGVKVRQGNIEFRWRVHQEQGNGNWTKFLIQRSRKIDLNRRLERQSWGKMSKKYVKKVLGVWKRARPWNERKGKG</sequence>
<dbReference type="Proteomes" id="UP001359485">
    <property type="component" value="Unassembled WGS sequence"/>
</dbReference>
<evidence type="ECO:0000313" key="2">
    <source>
        <dbReference type="Proteomes" id="UP001359485"/>
    </source>
</evidence>
<accession>A0ABR1B8Z2</accession>
<keyword evidence="2" id="KW-1185">Reference proteome</keyword>
<protein>
    <submittedName>
        <fullName evidence="1">Uncharacterized protein</fullName>
    </submittedName>
</protein>
<comment type="caution">
    <text evidence="1">The sequence shown here is derived from an EMBL/GenBank/DDBJ whole genome shotgun (WGS) entry which is preliminary data.</text>
</comment>
<proteinExistence type="predicted"/>
<organism evidence="1 2">
    <name type="scientific">Polyplax serrata</name>
    <name type="common">Common mouse louse</name>
    <dbReference type="NCBI Taxonomy" id="468196"/>
    <lineage>
        <taxon>Eukaryota</taxon>
        <taxon>Metazoa</taxon>
        <taxon>Ecdysozoa</taxon>
        <taxon>Arthropoda</taxon>
        <taxon>Hexapoda</taxon>
        <taxon>Insecta</taxon>
        <taxon>Pterygota</taxon>
        <taxon>Neoptera</taxon>
        <taxon>Paraneoptera</taxon>
        <taxon>Psocodea</taxon>
        <taxon>Troctomorpha</taxon>
        <taxon>Phthiraptera</taxon>
        <taxon>Anoplura</taxon>
        <taxon>Polyplacidae</taxon>
        <taxon>Polyplax</taxon>
    </lineage>
</organism>
<gene>
    <name evidence="1" type="ORF">RUM44_008600</name>
</gene>
<reference evidence="1 2" key="1">
    <citation type="submission" date="2023-09" db="EMBL/GenBank/DDBJ databases">
        <title>Genomes of two closely related lineages of the louse Polyplax serrata with different host specificities.</title>
        <authorList>
            <person name="Martinu J."/>
            <person name="Tarabai H."/>
            <person name="Stefka J."/>
            <person name="Hypsa V."/>
        </authorList>
    </citation>
    <scope>NUCLEOTIDE SEQUENCE [LARGE SCALE GENOMIC DNA]</scope>
    <source>
        <strain evidence="1">98ZLc_SE</strain>
    </source>
</reference>
<evidence type="ECO:0000313" key="1">
    <source>
        <dbReference type="EMBL" id="KAK6638172.1"/>
    </source>
</evidence>